<dbReference type="GO" id="GO:0006605">
    <property type="term" value="P:protein targeting"/>
    <property type="evidence" value="ECO:0007669"/>
    <property type="project" value="UniProtKB-UniRule"/>
</dbReference>
<comment type="similarity">
    <text evidence="10">Belongs to the SecD/SecF family. SecF subfamily.</text>
</comment>
<dbReference type="EMBL" id="FCOR01000008">
    <property type="protein sequence ID" value="CVK16515.1"/>
    <property type="molecule type" value="Genomic_DNA"/>
</dbReference>
<feature type="transmembrane region" description="Helical" evidence="9">
    <location>
        <begin position="802"/>
        <end position="822"/>
    </location>
</feature>
<dbReference type="HAMAP" id="MF_01464_B">
    <property type="entry name" value="SecF_B"/>
    <property type="match status" value="1"/>
</dbReference>
<evidence type="ECO:0000256" key="6">
    <source>
        <dbReference type="ARBA" id="ARBA00022989"/>
    </source>
</evidence>
<feature type="transmembrane region" description="Helical" evidence="9">
    <location>
        <begin position="479"/>
        <end position="500"/>
    </location>
</feature>
<dbReference type="Pfam" id="PF21760">
    <property type="entry name" value="SecD_1st"/>
    <property type="match status" value="1"/>
</dbReference>
<dbReference type="SUPFAM" id="SSF82866">
    <property type="entry name" value="Multidrug efflux transporter AcrB transmembrane domain"/>
    <property type="match status" value="2"/>
</dbReference>
<dbReference type="PANTHER" id="PTHR30081">
    <property type="entry name" value="PROTEIN-EXPORT MEMBRANE PROTEIN SEC"/>
    <property type="match status" value="1"/>
</dbReference>
<name>A0A0X3AR30_9FLAO</name>
<keyword evidence="3 9" id="KW-1003">Cell membrane</keyword>
<evidence type="ECO:0000256" key="1">
    <source>
        <dbReference type="ARBA" id="ARBA00004651"/>
    </source>
</evidence>
<evidence type="ECO:0000256" key="5">
    <source>
        <dbReference type="ARBA" id="ARBA00022927"/>
    </source>
</evidence>
<dbReference type="InterPro" id="IPR005665">
    <property type="entry name" value="SecF_bac"/>
</dbReference>
<organism evidence="14 15">
    <name type="scientific">Apibacter mensalis</name>
    <dbReference type="NCBI Taxonomy" id="1586267"/>
    <lineage>
        <taxon>Bacteria</taxon>
        <taxon>Pseudomonadati</taxon>
        <taxon>Bacteroidota</taxon>
        <taxon>Flavobacteriia</taxon>
        <taxon>Flavobacteriales</taxon>
        <taxon>Weeksellaceae</taxon>
        <taxon>Apibacter</taxon>
    </lineage>
</organism>
<comment type="subunit">
    <text evidence="9">Forms a complex with SecF. Part of the essential Sec protein translocation apparatus which comprises SecA, SecYEG and auxiliary proteins SecDF. Other proteins may also be involved.</text>
</comment>
<dbReference type="PRINTS" id="PR01755">
    <property type="entry name" value="SECFTRNLCASE"/>
</dbReference>
<proteinExistence type="inferred from homology"/>
<comment type="function">
    <text evidence="9">Part of the Sec protein translocase complex. Interacts with the SecYEG preprotein conducting channel. SecDF uses the proton motive force (PMF) to complete protein translocation after the ATP-dependent function of SecA.</text>
</comment>
<dbReference type="HAMAP" id="MF_01463_B">
    <property type="entry name" value="SecD_B"/>
    <property type="match status" value="1"/>
</dbReference>
<evidence type="ECO:0000313" key="15">
    <source>
        <dbReference type="Proteomes" id="UP000182761"/>
    </source>
</evidence>
<keyword evidence="2 9" id="KW-0813">Transport</keyword>
<dbReference type="OrthoDB" id="9805019at2"/>
<feature type="transmembrane region" description="Helical" evidence="9">
    <location>
        <begin position="548"/>
        <end position="569"/>
    </location>
</feature>
<keyword evidence="4 9" id="KW-0812">Transmembrane</keyword>
<dbReference type="NCBIfam" id="TIGR00916">
    <property type="entry name" value="2A0604s01"/>
    <property type="match status" value="1"/>
</dbReference>
<dbReference type="Pfam" id="PF22599">
    <property type="entry name" value="SecDF_P1_head"/>
    <property type="match status" value="1"/>
</dbReference>
<dbReference type="STRING" id="1586267.GCA_001418685_01375"/>
<dbReference type="Proteomes" id="UP000182761">
    <property type="component" value="Unassembled WGS sequence"/>
</dbReference>
<dbReference type="InterPro" id="IPR055344">
    <property type="entry name" value="SecD_SecF_C_bact"/>
</dbReference>
<dbReference type="FunFam" id="1.20.1640.10:FF:000004">
    <property type="entry name" value="Protein translocase subunit SecD"/>
    <property type="match status" value="1"/>
</dbReference>
<feature type="transmembrane region" description="Helical" evidence="9">
    <location>
        <begin position="506"/>
        <end position="527"/>
    </location>
</feature>
<feature type="transmembrane region" description="Helical" evidence="9">
    <location>
        <begin position="633"/>
        <end position="651"/>
    </location>
</feature>
<dbReference type="Pfam" id="PF02355">
    <property type="entry name" value="SecD_SecF_C"/>
    <property type="match status" value="1"/>
</dbReference>
<accession>A0A0X3AR30</accession>
<comment type="subcellular location">
    <subcellularLocation>
        <location evidence="1 9">Cell membrane</location>
        <topology evidence="1 9">Multi-pass membrane protein</topology>
    </subcellularLocation>
</comment>
<gene>
    <name evidence="9" type="primary">secD</name>
    <name evidence="10" type="synonym">secF</name>
    <name evidence="14" type="ORF">Ga0061079_10815</name>
</gene>
<feature type="transmembrane region" description="Helical" evidence="9">
    <location>
        <begin position="575"/>
        <end position="600"/>
    </location>
</feature>
<feature type="transmembrane region" description="Helical" evidence="9">
    <location>
        <begin position="769"/>
        <end position="790"/>
    </location>
</feature>
<dbReference type="InterPro" id="IPR022813">
    <property type="entry name" value="SecD/SecF_arch_bac"/>
</dbReference>
<evidence type="ECO:0000256" key="8">
    <source>
        <dbReference type="ARBA" id="ARBA00023136"/>
    </source>
</evidence>
<feature type="domain" description="Protein export membrane protein SecD/SecF C-terminal" evidence="11">
    <location>
        <begin position="754"/>
        <end position="938"/>
    </location>
</feature>
<dbReference type="PANTHER" id="PTHR30081:SF1">
    <property type="entry name" value="PROTEIN TRANSLOCASE SUBUNIT SECD"/>
    <property type="match status" value="1"/>
</dbReference>
<comment type="subunit">
    <text evidence="10">Forms a complex with SecD. Part of the essential Sec protein translocation apparatus which comprises SecA, SecYEG and auxiliary proteins SecDF. Other proteins may also be involved.</text>
</comment>
<comment type="caution">
    <text evidence="9">Lacks conserved residue(s) required for the propagation of feature annotation.</text>
</comment>
<evidence type="ECO:0000259" key="11">
    <source>
        <dbReference type="Pfam" id="PF02355"/>
    </source>
</evidence>
<feature type="domain" description="SecDF P1 head subdomain" evidence="13">
    <location>
        <begin position="344"/>
        <end position="431"/>
    </location>
</feature>
<protein>
    <recommendedName>
        <fullName evidence="9 10">Multifunctional fusion protein</fullName>
    </recommendedName>
    <domain>
        <recommendedName>
            <fullName evidence="9">Protein translocase subunit SecD</fullName>
        </recommendedName>
    </domain>
    <domain>
        <recommendedName>
            <fullName evidence="10">Protein-export membrane protein SecF</fullName>
        </recommendedName>
    </domain>
</protein>
<evidence type="ECO:0000256" key="2">
    <source>
        <dbReference type="ARBA" id="ARBA00022448"/>
    </source>
</evidence>
<feature type="transmembrane region" description="Helical" evidence="9">
    <location>
        <begin position="834"/>
        <end position="854"/>
    </location>
</feature>
<evidence type="ECO:0000256" key="9">
    <source>
        <dbReference type="HAMAP-Rule" id="MF_01463"/>
    </source>
</evidence>
<keyword evidence="15" id="KW-1185">Reference proteome</keyword>
<evidence type="ECO:0000259" key="12">
    <source>
        <dbReference type="Pfam" id="PF21760"/>
    </source>
</evidence>
<dbReference type="Gene3D" id="3.30.1360.200">
    <property type="match status" value="1"/>
</dbReference>
<dbReference type="Gene3D" id="1.20.1640.10">
    <property type="entry name" value="Multidrug efflux transporter AcrB transmembrane domain"/>
    <property type="match status" value="2"/>
</dbReference>
<dbReference type="GO" id="GO:0043952">
    <property type="term" value="P:protein transport by the Sec complex"/>
    <property type="evidence" value="ECO:0007669"/>
    <property type="project" value="UniProtKB-UniRule"/>
</dbReference>
<evidence type="ECO:0000313" key="14">
    <source>
        <dbReference type="EMBL" id="CVK16515.1"/>
    </source>
</evidence>
<dbReference type="GO" id="GO:0005886">
    <property type="term" value="C:plasma membrane"/>
    <property type="evidence" value="ECO:0007669"/>
    <property type="project" value="UniProtKB-SubCell"/>
</dbReference>
<feature type="transmembrane region" description="Helical" evidence="9">
    <location>
        <begin position="911"/>
        <end position="930"/>
    </location>
</feature>
<keyword evidence="6 9" id="KW-1133">Transmembrane helix</keyword>
<evidence type="ECO:0000259" key="13">
    <source>
        <dbReference type="Pfam" id="PF22599"/>
    </source>
</evidence>
<dbReference type="InterPro" id="IPR048631">
    <property type="entry name" value="SecD_1st"/>
</dbReference>
<dbReference type="InterPro" id="IPR022646">
    <property type="entry name" value="SecD/SecF_CS"/>
</dbReference>
<dbReference type="InterPro" id="IPR048634">
    <property type="entry name" value="SecD_SecF_C"/>
</dbReference>
<dbReference type="NCBIfam" id="TIGR00966">
    <property type="entry name" value="transloc_SecF"/>
    <property type="match status" value="1"/>
</dbReference>
<dbReference type="RefSeq" id="WP_055425707.1">
    <property type="nucleotide sequence ID" value="NZ_FCOR01000008.1"/>
</dbReference>
<dbReference type="NCBIfam" id="TIGR01129">
    <property type="entry name" value="secD"/>
    <property type="match status" value="1"/>
</dbReference>
<dbReference type="GO" id="GO:0065002">
    <property type="term" value="P:intracellular protein transmembrane transport"/>
    <property type="evidence" value="ECO:0007669"/>
    <property type="project" value="UniProtKB-UniRule"/>
</dbReference>
<dbReference type="Pfam" id="PF07549">
    <property type="entry name" value="Sec_GG"/>
    <property type="match status" value="1"/>
</dbReference>
<feature type="domain" description="Protein translocase subunit SecDF P1" evidence="12">
    <location>
        <begin position="185"/>
        <end position="244"/>
    </location>
</feature>
<keyword evidence="5 9" id="KW-0653">Protein transport</keyword>
<dbReference type="AlphaFoldDB" id="A0A0X3AR30"/>
<dbReference type="Gene3D" id="3.30.70.3220">
    <property type="match status" value="1"/>
</dbReference>
<feature type="transmembrane region" description="Helical" evidence="9">
    <location>
        <begin position="453"/>
        <end position="472"/>
    </location>
</feature>
<dbReference type="InterPro" id="IPR054384">
    <property type="entry name" value="SecDF_P1_head"/>
</dbReference>
<evidence type="ECO:0000256" key="3">
    <source>
        <dbReference type="ARBA" id="ARBA00022475"/>
    </source>
</evidence>
<keyword evidence="8 9" id="KW-0472">Membrane</keyword>
<comment type="similarity">
    <text evidence="9">Belongs to the SecD/SecF family. SecD subfamily.</text>
</comment>
<evidence type="ECO:0000256" key="10">
    <source>
        <dbReference type="HAMAP-Rule" id="MF_01464"/>
    </source>
</evidence>
<evidence type="ECO:0000256" key="7">
    <source>
        <dbReference type="ARBA" id="ARBA00023010"/>
    </source>
</evidence>
<keyword evidence="7 9" id="KW-0811">Translocation</keyword>
<reference evidence="14 15" key="1">
    <citation type="submission" date="2016-01" db="EMBL/GenBank/DDBJ databases">
        <authorList>
            <person name="McClelland M."/>
            <person name="Jain A."/>
            <person name="Saraogi P."/>
            <person name="Mendelson R."/>
            <person name="Westerman R."/>
            <person name="SanMiguel P."/>
            <person name="Csonka L."/>
        </authorList>
    </citation>
    <scope>NUCLEOTIDE SEQUENCE [LARGE SCALE GENOMIC DNA]</scope>
    <source>
        <strain evidence="14 15">R-53146</strain>
    </source>
</reference>
<feature type="transmembrane region" description="Helical" evidence="9">
    <location>
        <begin position="887"/>
        <end position="905"/>
    </location>
</feature>
<evidence type="ECO:0000256" key="4">
    <source>
        <dbReference type="ARBA" id="ARBA00022692"/>
    </source>
</evidence>
<dbReference type="GO" id="GO:0015450">
    <property type="term" value="F:protein-transporting ATPase activity"/>
    <property type="evidence" value="ECO:0007669"/>
    <property type="project" value="InterPro"/>
</dbReference>
<dbReference type="InterPro" id="IPR005791">
    <property type="entry name" value="SecD"/>
</dbReference>
<sequence length="955" mass="105803">MKGKGLVKFFAIVLGLICLAELFPTLYVHRIESKANSLSNGTEASKKAELEKLAKDTLNLGIVKMNYYDAKKNEMKLGLDLKGGLNLLLEISEKDLLLDLADNSENPVFRKALDIATSEETKSRDTYTANFFKAFQTAKSEMNQPDLKLSSPEVFGTRDLSNQIQHNTTDEQVVKYLSGVIESKVTKAIDVIRARIKKLNIDEPNIARVPGTGRILVELPGVTDADRVKKLLQTSARLEFWEVYDQPAAWSYLMDLNQKVANNKLTNLLRPSNRSNALAVAKLSDTAVINKVIYSDKSKKLLPIGLRYIKLLWASKPDSQSKDELELYAIRGTKNNKAPLVGAVTEAGLTFDQFNRIQISMQMGPESALLWKSMTEKNKGKPIAVVLDDVVYTAPNVNTVIPNGQSVISGNFTEREANDLVDVLKSGNLPAKAKIIQSEIVGPTLGQQSINNGLISIVVSYLFILGWMIFYYGKAGLYANLALILNLFYLIGIMASTGAVLTLPGIAGIVLSMAMAVDANIIIFERVKEELRRGRPLKQAFIEGQKHALAAIIDGNLTTLIVGIVLLFSTGPIKGFAVTLVIGIFCTLFTAIFITSMLIYGSMEKGKNFSLSTSITKNWFTHVHFKWMEKRKYAYVFSLIIMVIALISMFTKGFDKGVDYTGGRTYVIKLEKNIYPEEVTESLEKLFTTDGESSNINAKKYGEGNQVRITTKYGMDSNDPNIDVVIREKLYAGLKNYLPVNYSKESFVKGTPYGIQSSSEVGPTVASGIVRNGVIAVSIALAGIFIYILVRFRNWQMSTGAVAALLHDSIVVMGAFSVLSWLKIIPFSVEIDQSFIAAILTIIGYSINDTVIVFDRIRENKKNNAHHLMTLEELYNDAINHTLGRTINTGISTIMVTVIIFFFGGETLQGFMFALFLGFTFGMYSSIYIASSLSYDLTKYNYNKENLNSKLSTIK</sequence>
<dbReference type="InterPro" id="IPR022645">
    <property type="entry name" value="SecD/SecF_bac"/>
</dbReference>